<organism evidence="1 2">
    <name type="scientific">Coniosporium uncinatum</name>
    <dbReference type="NCBI Taxonomy" id="93489"/>
    <lineage>
        <taxon>Eukaryota</taxon>
        <taxon>Fungi</taxon>
        <taxon>Dikarya</taxon>
        <taxon>Ascomycota</taxon>
        <taxon>Pezizomycotina</taxon>
        <taxon>Dothideomycetes</taxon>
        <taxon>Dothideomycetes incertae sedis</taxon>
        <taxon>Coniosporium</taxon>
    </lineage>
</organism>
<evidence type="ECO:0000313" key="2">
    <source>
        <dbReference type="Proteomes" id="UP001186974"/>
    </source>
</evidence>
<evidence type="ECO:0000313" key="1">
    <source>
        <dbReference type="EMBL" id="KAK3079593.1"/>
    </source>
</evidence>
<gene>
    <name evidence="1" type="ORF">LTS18_004459</name>
</gene>
<reference evidence="1" key="1">
    <citation type="submission" date="2024-09" db="EMBL/GenBank/DDBJ databases">
        <title>Black Yeasts Isolated from many extreme environments.</title>
        <authorList>
            <person name="Coleine C."/>
            <person name="Stajich J.E."/>
            <person name="Selbmann L."/>
        </authorList>
    </citation>
    <scope>NUCLEOTIDE SEQUENCE</scope>
    <source>
        <strain evidence="1">CCFEE 5737</strain>
    </source>
</reference>
<protein>
    <submittedName>
        <fullName evidence="1">Uncharacterized protein</fullName>
    </submittedName>
</protein>
<dbReference type="EMBL" id="JAWDJW010001043">
    <property type="protein sequence ID" value="KAK3079593.1"/>
    <property type="molecule type" value="Genomic_DNA"/>
</dbReference>
<feature type="non-terminal residue" evidence="1">
    <location>
        <position position="305"/>
    </location>
</feature>
<comment type="caution">
    <text evidence="1">The sequence shown here is derived from an EMBL/GenBank/DDBJ whole genome shotgun (WGS) entry which is preliminary data.</text>
</comment>
<sequence length="305" mass="33259">MGRLQKSFGHLTEQVVSKDDISLPLDGWSLSSLGCASFVAILFLEVITSDSSSLLQHLRTTLILSAAAGLGLSYGLIRRERKTESNPVPLDRPELFEAPVPVAPEKEIEIKEIERIIAAKCTCECDYEFKQTKPFTPRRDSGYASPDEDSEESSPIPSRSSSPAPTLARTIEDCVVLHKAQKTEELRDYELIELVLRGAVPAHSLEKALKDPLRAVKVRRSVISRTMNTRAQAALESSNLPWQDYDYSSIMGCCAENVIGFMPLPVGVAGPLIIDGKPVFLPMATTEGTLIASTSRGCKLLNTGG</sequence>
<dbReference type="Proteomes" id="UP001186974">
    <property type="component" value="Unassembled WGS sequence"/>
</dbReference>
<proteinExistence type="predicted"/>
<keyword evidence="2" id="KW-1185">Reference proteome</keyword>
<name>A0ACC3DS57_9PEZI</name>
<accession>A0ACC3DS57</accession>